<dbReference type="AlphaFoldDB" id="A0A838CXP4"/>
<name>A0A838CXP4_9BACI</name>
<dbReference type="Pfam" id="PF11188">
    <property type="entry name" value="DUF2975"/>
    <property type="match status" value="1"/>
</dbReference>
<feature type="transmembrane region" description="Helical" evidence="1">
    <location>
        <begin position="12"/>
        <end position="31"/>
    </location>
</feature>
<gene>
    <name evidence="2" type="ORF">H0266_17765</name>
</gene>
<feature type="transmembrane region" description="Helical" evidence="1">
    <location>
        <begin position="51"/>
        <end position="72"/>
    </location>
</feature>
<reference evidence="2 3" key="1">
    <citation type="journal article" date="2004" name="Extremophiles">
        <title>Halobacillus locisalis sp. nov., a halophilic bacterium isolated from a marine solar saltern of the Yellow Sea in Korea.</title>
        <authorList>
            <person name="Yoon J.H."/>
            <person name="Kang K.H."/>
            <person name="Oh T.K."/>
            <person name="Park Y.H."/>
        </authorList>
    </citation>
    <scope>NUCLEOTIDE SEQUENCE [LARGE SCALE GENOMIC DNA]</scope>
    <source>
        <strain evidence="2 3">KCTC 3788</strain>
    </source>
</reference>
<dbReference type="InterPro" id="IPR021354">
    <property type="entry name" value="DUF2975"/>
</dbReference>
<feature type="transmembrane region" description="Helical" evidence="1">
    <location>
        <begin position="119"/>
        <end position="140"/>
    </location>
</feature>
<feature type="transmembrane region" description="Helical" evidence="1">
    <location>
        <begin position="93"/>
        <end position="113"/>
    </location>
</feature>
<sequence length="158" mass="17610">MRKTTILSLKISLVLIGLVIMILSIFVLPSLADSVVQVGPEFSYLKAPVFLGIYITNIPFFYALFQAFQLLRYIEQKQAFSSVTVLALKKIKWCAYAILSLYIVGSTFLMSHSAFHPSLWVIGGAIMFASVVIAVFVQLLQGLLNNAMEIKEENELTV</sequence>
<evidence type="ECO:0000256" key="1">
    <source>
        <dbReference type="SAM" id="Phobius"/>
    </source>
</evidence>
<protein>
    <submittedName>
        <fullName evidence="2">DUF2975 domain-containing protein</fullName>
    </submittedName>
</protein>
<evidence type="ECO:0000313" key="2">
    <source>
        <dbReference type="EMBL" id="MBA2176740.1"/>
    </source>
</evidence>
<organism evidence="2 3">
    <name type="scientific">Halobacillus locisalis</name>
    <dbReference type="NCBI Taxonomy" id="220753"/>
    <lineage>
        <taxon>Bacteria</taxon>
        <taxon>Bacillati</taxon>
        <taxon>Bacillota</taxon>
        <taxon>Bacilli</taxon>
        <taxon>Bacillales</taxon>
        <taxon>Bacillaceae</taxon>
        <taxon>Halobacillus</taxon>
    </lineage>
</organism>
<dbReference type="EMBL" id="JACEFG010000004">
    <property type="protein sequence ID" value="MBA2176740.1"/>
    <property type="molecule type" value="Genomic_DNA"/>
</dbReference>
<proteinExistence type="predicted"/>
<keyword evidence="1" id="KW-1133">Transmembrane helix</keyword>
<dbReference type="Proteomes" id="UP000571017">
    <property type="component" value="Unassembled WGS sequence"/>
</dbReference>
<accession>A0A838CXP4</accession>
<keyword evidence="1" id="KW-0472">Membrane</keyword>
<evidence type="ECO:0000313" key="3">
    <source>
        <dbReference type="Proteomes" id="UP000571017"/>
    </source>
</evidence>
<keyword evidence="1" id="KW-0812">Transmembrane</keyword>
<comment type="caution">
    <text evidence="2">The sequence shown here is derived from an EMBL/GenBank/DDBJ whole genome shotgun (WGS) entry which is preliminary data.</text>
</comment>
<keyword evidence="3" id="KW-1185">Reference proteome</keyword>
<dbReference type="RefSeq" id="WP_181473794.1">
    <property type="nucleotide sequence ID" value="NZ_JACEFG010000004.1"/>
</dbReference>